<keyword evidence="7" id="KW-0119">Carbohydrate metabolism</keyword>
<evidence type="ECO:0000256" key="15">
    <source>
        <dbReference type="SAM" id="SignalP"/>
    </source>
</evidence>
<keyword evidence="8" id="KW-0326">Glycosidase</keyword>
<evidence type="ECO:0000256" key="2">
    <source>
        <dbReference type="ARBA" id="ARBA00006188"/>
    </source>
</evidence>
<keyword evidence="5" id="KW-0378">Hydrolase</keyword>
<dbReference type="InterPro" id="IPR011613">
    <property type="entry name" value="GH15-like"/>
</dbReference>
<dbReference type="PANTHER" id="PTHR31616:SF12">
    <property type="entry name" value="GLUCOAMYLASE"/>
    <property type="match status" value="1"/>
</dbReference>
<dbReference type="PRINTS" id="PR00736">
    <property type="entry name" value="GLHYDRLASE15"/>
</dbReference>
<dbReference type="InterPro" id="IPR008291">
    <property type="entry name" value="Glucoamylase_SBD"/>
</dbReference>
<dbReference type="Gene3D" id="2.60.40.10">
    <property type="entry name" value="Immunoglobulins"/>
    <property type="match status" value="1"/>
</dbReference>
<dbReference type="InterPro" id="IPR013783">
    <property type="entry name" value="Ig-like_fold"/>
</dbReference>
<evidence type="ECO:0000256" key="14">
    <source>
        <dbReference type="SAM" id="MobiDB-lite"/>
    </source>
</evidence>
<comment type="caution">
    <text evidence="17">The sequence shown here is derived from an EMBL/GenBank/DDBJ whole genome shotgun (WGS) entry which is preliminary data.</text>
</comment>
<dbReference type="Pfam" id="PF00686">
    <property type="entry name" value="CBM_20"/>
    <property type="match status" value="1"/>
</dbReference>
<dbReference type="OrthoDB" id="6123450at2759"/>
<gene>
    <name evidence="17" type="ORF">BS47DRAFT_1337424</name>
</gene>
<comment type="similarity">
    <text evidence="2">Belongs to the glycosyl hydrolase 15 family.</text>
</comment>
<evidence type="ECO:0000313" key="17">
    <source>
        <dbReference type="EMBL" id="KAF9519201.1"/>
    </source>
</evidence>
<sequence length="558" mass="60666">MRFALSFFFLAKVCLADVASYISMEGPIAKAGVLANIGTKGAKPGIVIASPSTIDPDYLYTWTRDSSLVFKLLIDQYTRRIDTTLLNQITDFITAEGILQGVSNPSGSVGEPKFNVDETAFTGPWGRPQRDGPALRATAMMTFANYLISSGNISYPANTIWPMVKIDLDYVSANWNNTGFDLWEEVDGSSFFTIAVQHRALREGATFATLQGDNTRAATYNTQAANLLCFLQGFWSSSSSALIANINVNNGRGGLDANTILGSIHTFDPAAGPDAITFQPGSDKALLNHYTTVNSFRGSLYTINSHIAAGQAVNIGRYKEDVYYNGNPWYLATFAAAEQLYLAIYQWEQAGQINVTSTSLPFFTQLVSSTTVQNYPSNTPGYRTLISAVFSYADGFLELAKEYTPSSGRLSEQYLKSNGTQTSAVDLTWSYASALTAFFARNGTILGNAWGAKGLTTPCGPGATVSITFLETATTMSGESIYITGSIDALQNWSTSTALPLSSTKYPVWSITLDVPASTTFQYKYIRIRNGVVTWESDPNRSLTSPASGTYTERDTWR</sequence>
<evidence type="ECO:0000256" key="3">
    <source>
        <dbReference type="ARBA" id="ARBA00012593"/>
    </source>
</evidence>
<feature type="compositionally biased region" description="Polar residues" evidence="14">
    <location>
        <begin position="540"/>
        <end position="551"/>
    </location>
</feature>
<evidence type="ECO:0000256" key="7">
    <source>
        <dbReference type="ARBA" id="ARBA00023277"/>
    </source>
</evidence>
<comment type="catalytic activity">
    <reaction evidence="1">
        <text>Hydrolysis of terminal (1-&gt;4)-linked alpha-D-glucose residues successively from non-reducing ends of the chains with release of beta-D-glucose.</text>
        <dbReference type="EC" id="3.2.1.3"/>
    </reaction>
</comment>
<organism evidence="17 18">
    <name type="scientific">Hydnum rufescens UP504</name>
    <dbReference type="NCBI Taxonomy" id="1448309"/>
    <lineage>
        <taxon>Eukaryota</taxon>
        <taxon>Fungi</taxon>
        <taxon>Dikarya</taxon>
        <taxon>Basidiomycota</taxon>
        <taxon>Agaricomycotina</taxon>
        <taxon>Agaricomycetes</taxon>
        <taxon>Cantharellales</taxon>
        <taxon>Hydnaceae</taxon>
        <taxon>Hydnum</taxon>
    </lineage>
</organism>
<evidence type="ECO:0000256" key="5">
    <source>
        <dbReference type="ARBA" id="ARBA00022801"/>
    </source>
</evidence>
<feature type="region of interest" description="Disordered" evidence="14">
    <location>
        <begin position="539"/>
        <end position="558"/>
    </location>
</feature>
<dbReference type="Gene3D" id="1.50.10.10">
    <property type="match status" value="1"/>
</dbReference>
<dbReference type="SMART" id="SM01065">
    <property type="entry name" value="CBM_2"/>
    <property type="match status" value="1"/>
</dbReference>
<feature type="domain" description="CBM20" evidence="16">
    <location>
        <begin position="459"/>
        <end position="558"/>
    </location>
</feature>
<dbReference type="FunFam" id="1.50.10.10:FF:000018">
    <property type="entry name" value="Glucoamylase"/>
    <property type="match status" value="1"/>
</dbReference>
<dbReference type="InterPro" id="IPR046966">
    <property type="entry name" value="Glucoamylase_active_site"/>
</dbReference>
<protein>
    <recommendedName>
        <fullName evidence="3">glucan 1,4-alpha-glucosidase</fullName>
        <ecNumber evidence="3">3.2.1.3</ecNumber>
    </recommendedName>
    <alternativeName>
        <fullName evidence="11">1,4-alpha-D-glucan glucohydrolase</fullName>
    </alternativeName>
    <alternativeName>
        <fullName evidence="10">Glucan 1,4-alpha-glucosidase</fullName>
    </alternativeName>
</protein>
<evidence type="ECO:0000256" key="6">
    <source>
        <dbReference type="ARBA" id="ARBA00023180"/>
    </source>
</evidence>
<dbReference type="GO" id="GO:0000324">
    <property type="term" value="C:fungal-type vacuole"/>
    <property type="evidence" value="ECO:0007669"/>
    <property type="project" value="TreeGrafter"/>
</dbReference>
<evidence type="ECO:0000256" key="12">
    <source>
        <dbReference type="PIRSR" id="PIRSR001031-1"/>
    </source>
</evidence>
<dbReference type="EMBL" id="MU128919">
    <property type="protein sequence ID" value="KAF9519201.1"/>
    <property type="molecule type" value="Genomic_DNA"/>
</dbReference>
<feature type="chain" id="PRO_5040215752" description="glucan 1,4-alpha-glucosidase" evidence="15">
    <location>
        <begin position="17"/>
        <end position="558"/>
    </location>
</feature>
<name>A0A9P6DY75_9AGAM</name>
<dbReference type="InterPro" id="IPR012341">
    <property type="entry name" value="6hp_glycosidase-like_sf"/>
</dbReference>
<dbReference type="GO" id="GO:0000272">
    <property type="term" value="P:polysaccharide catabolic process"/>
    <property type="evidence" value="ECO:0007669"/>
    <property type="project" value="UniProtKB-KW"/>
</dbReference>
<keyword evidence="9" id="KW-0624">Polysaccharide degradation</keyword>
<evidence type="ECO:0000256" key="4">
    <source>
        <dbReference type="ARBA" id="ARBA00022729"/>
    </source>
</evidence>
<dbReference type="PROSITE" id="PS51166">
    <property type="entry name" value="CBM20"/>
    <property type="match status" value="1"/>
</dbReference>
<evidence type="ECO:0000256" key="13">
    <source>
        <dbReference type="PIRSR" id="PIRSR001031-2"/>
    </source>
</evidence>
<dbReference type="PANTHER" id="PTHR31616">
    <property type="entry name" value="TREHALASE"/>
    <property type="match status" value="1"/>
</dbReference>
<evidence type="ECO:0000256" key="11">
    <source>
        <dbReference type="ARBA" id="ARBA00033473"/>
    </source>
</evidence>
<feature type="active site" description="Proton acceptor" evidence="12">
    <location>
        <position position="181"/>
    </location>
</feature>
<dbReference type="InterPro" id="IPR000165">
    <property type="entry name" value="Glucoamylase"/>
</dbReference>
<evidence type="ECO:0000259" key="16">
    <source>
        <dbReference type="PROSITE" id="PS51166"/>
    </source>
</evidence>
<dbReference type="GO" id="GO:2001070">
    <property type="term" value="F:starch binding"/>
    <property type="evidence" value="ECO:0007669"/>
    <property type="project" value="InterPro"/>
</dbReference>
<dbReference type="FunFam" id="2.60.40.10:FF:000552">
    <property type="entry name" value="Related to glucoamylase"/>
    <property type="match status" value="1"/>
</dbReference>
<dbReference type="Pfam" id="PF00723">
    <property type="entry name" value="Glyco_hydro_15"/>
    <property type="match status" value="1"/>
</dbReference>
<feature type="binding site" evidence="13">
    <location>
        <position position="125"/>
    </location>
    <ligand>
        <name>substrate</name>
    </ligand>
</feature>
<dbReference type="CDD" id="cd05808">
    <property type="entry name" value="CBM20_alpha_amylase"/>
    <property type="match status" value="1"/>
</dbReference>
<evidence type="ECO:0000313" key="18">
    <source>
        <dbReference type="Proteomes" id="UP000886523"/>
    </source>
</evidence>
<feature type="active site" description="Proton donor" evidence="12">
    <location>
        <position position="184"/>
    </location>
</feature>
<evidence type="ECO:0000256" key="8">
    <source>
        <dbReference type="ARBA" id="ARBA00023295"/>
    </source>
</evidence>
<proteinExistence type="inferred from homology"/>
<evidence type="ECO:0000256" key="9">
    <source>
        <dbReference type="ARBA" id="ARBA00023326"/>
    </source>
</evidence>
<dbReference type="PIRSF" id="PIRSF001031">
    <property type="entry name" value="Glu-a-glcsd_SBD"/>
    <property type="match status" value="1"/>
</dbReference>
<dbReference type="PROSITE" id="PS00820">
    <property type="entry name" value="GLUCOAMYLASE"/>
    <property type="match status" value="1"/>
</dbReference>
<dbReference type="AlphaFoldDB" id="A0A9P6DY75"/>
<dbReference type="GO" id="GO:0004339">
    <property type="term" value="F:glucan 1,4-alpha-glucosidase activity"/>
    <property type="evidence" value="ECO:0007669"/>
    <property type="project" value="UniProtKB-EC"/>
</dbReference>
<dbReference type="Proteomes" id="UP000886523">
    <property type="component" value="Unassembled WGS sequence"/>
</dbReference>
<accession>A0A9P6DY75</accession>
<dbReference type="InterPro" id="IPR002044">
    <property type="entry name" value="CBM20"/>
</dbReference>
<keyword evidence="18" id="KW-1185">Reference proteome</keyword>
<dbReference type="InterPro" id="IPR013784">
    <property type="entry name" value="Carb-bd-like_fold"/>
</dbReference>
<feature type="signal peptide" evidence="15">
    <location>
        <begin position="1"/>
        <end position="16"/>
    </location>
</feature>
<keyword evidence="6" id="KW-0325">Glycoprotein</keyword>
<keyword evidence="4 15" id="KW-0732">Signal</keyword>
<dbReference type="EC" id="3.2.1.3" evidence="3"/>
<dbReference type="SUPFAM" id="SSF49452">
    <property type="entry name" value="Starch-binding domain-like"/>
    <property type="match status" value="1"/>
</dbReference>
<reference evidence="17" key="1">
    <citation type="journal article" date="2020" name="Nat. Commun.">
        <title>Large-scale genome sequencing of mycorrhizal fungi provides insights into the early evolution of symbiotic traits.</title>
        <authorList>
            <person name="Miyauchi S."/>
            <person name="Kiss E."/>
            <person name="Kuo A."/>
            <person name="Drula E."/>
            <person name="Kohler A."/>
            <person name="Sanchez-Garcia M."/>
            <person name="Morin E."/>
            <person name="Andreopoulos B."/>
            <person name="Barry K.W."/>
            <person name="Bonito G."/>
            <person name="Buee M."/>
            <person name="Carver A."/>
            <person name="Chen C."/>
            <person name="Cichocki N."/>
            <person name="Clum A."/>
            <person name="Culley D."/>
            <person name="Crous P.W."/>
            <person name="Fauchery L."/>
            <person name="Girlanda M."/>
            <person name="Hayes R.D."/>
            <person name="Keri Z."/>
            <person name="LaButti K."/>
            <person name="Lipzen A."/>
            <person name="Lombard V."/>
            <person name="Magnuson J."/>
            <person name="Maillard F."/>
            <person name="Murat C."/>
            <person name="Nolan M."/>
            <person name="Ohm R.A."/>
            <person name="Pangilinan J."/>
            <person name="Pereira M.F."/>
            <person name="Perotto S."/>
            <person name="Peter M."/>
            <person name="Pfister S."/>
            <person name="Riley R."/>
            <person name="Sitrit Y."/>
            <person name="Stielow J.B."/>
            <person name="Szollosi G."/>
            <person name="Zifcakova L."/>
            <person name="Stursova M."/>
            <person name="Spatafora J.W."/>
            <person name="Tedersoo L."/>
            <person name="Vaario L.M."/>
            <person name="Yamada A."/>
            <person name="Yan M."/>
            <person name="Wang P."/>
            <person name="Xu J."/>
            <person name="Bruns T."/>
            <person name="Baldrian P."/>
            <person name="Vilgalys R."/>
            <person name="Dunand C."/>
            <person name="Henrissat B."/>
            <person name="Grigoriev I.V."/>
            <person name="Hibbett D."/>
            <person name="Nagy L.G."/>
            <person name="Martin F.M."/>
        </authorList>
    </citation>
    <scope>NUCLEOTIDE SEQUENCE</scope>
    <source>
        <strain evidence="17">UP504</strain>
    </source>
</reference>
<evidence type="ECO:0000256" key="10">
    <source>
        <dbReference type="ARBA" id="ARBA00033442"/>
    </source>
</evidence>
<dbReference type="InterPro" id="IPR008928">
    <property type="entry name" value="6-hairpin_glycosidase_sf"/>
</dbReference>
<dbReference type="SUPFAM" id="SSF48208">
    <property type="entry name" value="Six-hairpin glycosidases"/>
    <property type="match status" value="1"/>
</dbReference>
<evidence type="ECO:0000256" key="1">
    <source>
        <dbReference type="ARBA" id="ARBA00001863"/>
    </source>
</evidence>